<feature type="signal peptide" evidence="1">
    <location>
        <begin position="1"/>
        <end position="33"/>
    </location>
</feature>
<keyword evidence="3" id="KW-1185">Reference proteome</keyword>
<evidence type="ECO:0000313" key="2">
    <source>
        <dbReference type="EMBL" id="GAA4515453.1"/>
    </source>
</evidence>
<evidence type="ECO:0008006" key="4">
    <source>
        <dbReference type="Google" id="ProtNLM"/>
    </source>
</evidence>
<evidence type="ECO:0000256" key="1">
    <source>
        <dbReference type="SAM" id="SignalP"/>
    </source>
</evidence>
<gene>
    <name evidence="2" type="ORF">GCM10023191_085280</name>
</gene>
<dbReference type="EMBL" id="BAABHF010000050">
    <property type="protein sequence ID" value="GAA4515453.1"/>
    <property type="molecule type" value="Genomic_DNA"/>
</dbReference>
<feature type="chain" id="PRO_5045746447" description="Lipoprotein" evidence="1">
    <location>
        <begin position="34"/>
        <end position="156"/>
    </location>
</feature>
<comment type="caution">
    <text evidence="2">The sequence shown here is derived from an EMBL/GenBank/DDBJ whole genome shotgun (WGS) entry which is preliminary data.</text>
</comment>
<dbReference type="Proteomes" id="UP001500503">
    <property type="component" value="Unassembled WGS sequence"/>
</dbReference>
<reference evidence="3" key="1">
    <citation type="journal article" date="2019" name="Int. J. Syst. Evol. Microbiol.">
        <title>The Global Catalogue of Microorganisms (GCM) 10K type strain sequencing project: providing services to taxonomists for standard genome sequencing and annotation.</title>
        <authorList>
            <consortium name="The Broad Institute Genomics Platform"/>
            <consortium name="The Broad Institute Genome Sequencing Center for Infectious Disease"/>
            <person name="Wu L."/>
            <person name="Ma J."/>
        </authorList>
    </citation>
    <scope>NUCLEOTIDE SEQUENCE [LARGE SCALE GENOMIC DNA]</scope>
    <source>
        <strain evidence="3">JCM 17933</strain>
    </source>
</reference>
<accession>A0ABP8R144</accession>
<protein>
    <recommendedName>
        <fullName evidence="4">Lipoprotein</fullName>
    </recommendedName>
</protein>
<sequence length="156" mass="16014">MSSENAGRSLTARSLIRSLAVVAAFTAALTGLAGCGGGRAPAGASPGEVPAEDAPAAAVAGAAQPWCGDTEWLPPAAGMYVSVYRKKRRPITAATIDADLADGGRLWKAYRRLADEGTLPADTREVREFLVSVAAAEKAGTDPEGYARHIVATCES</sequence>
<organism evidence="2 3">
    <name type="scientific">Actinoallomurus oryzae</name>
    <dbReference type="NCBI Taxonomy" id="502180"/>
    <lineage>
        <taxon>Bacteria</taxon>
        <taxon>Bacillati</taxon>
        <taxon>Actinomycetota</taxon>
        <taxon>Actinomycetes</taxon>
        <taxon>Streptosporangiales</taxon>
        <taxon>Thermomonosporaceae</taxon>
        <taxon>Actinoallomurus</taxon>
    </lineage>
</organism>
<name>A0ABP8R144_9ACTN</name>
<evidence type="ECO:0000313" key="3">
    <source>
        <dbReference type="Proteomes" id="UP001500503"/>
    </source>
</evidence>
<proteinExistence type="predicted"/>
<keyword evidence="1" id="KW-0732">Signal</keyword>
<dbReference type="RefSeq" id="WP_345473924.1">
    <property type="nucleotide sequence ID" value="NZ_BAABHF010000050.1"/>
</dbReference>